<comment type="similarity">
    <text evidence="1">Belongs to the enoyl-CoA hydratase/isomerase family.</text>
</comment>
<dbReference type="Gene3D" id="3.90.226.10">
    <property type="entry name" value="2-enoyl-CoA Hydratase, Chain A, domain 1"/>
    <property type="match status" value="1"/>
</dbReference>
<dbReference type="AlphaFoldDB" id="A0A6B8WH28"/>
<dbReference type="EC" id="4.2.1.17" evidence="2"/>
<evidence type="ECO:0000313" key="2">
    <source>
        <dbReference type="EMBL" id="QGU05878.1"/>
    </source>
</evidence>
<dbReference type="RefSeq" id="WP_197085757.1">
    <property type="nucleotide sequence ID" value="NZ_CP046453.1"/>
</dbReference>
<dbReference type="KEGG" id="ccoe:CETAM_13265"/>
<dbReference type="PANTHER" id="PTHR42964:SF1">
    <property type="entry name" value="POLYKETIDE BIOSYNTHESIS ENOYL-COA HYDRATASE PKSH-RELATED"/>
    <property type="match status" value="1"/>
</dbReference>
<gene>
    <name evidence="2" type="primary">echA5</name>
    <name evidence="2" type="ORF">CETAM_13265</name>
</gene>
<keyword evidence="2" id="KW-0456">Lyase</keyword>
<name>A0A6B8WH28_9CORY</name>
<dbReference type="Proteomes" id="UP000425178">
    <property type="component" value="Chromosome"/>
</dbReference>
<dbReference type="EMBL" id="CP046453">
    <property type="protein sequence ID" value="QGU05878.1"/>
    <property type="molecule type" value="Genomic_DNA"/>
</dbReference>
<dbReference type="CDD" id="cd06558">
    <property type="entry name" value="crotonase-like"/>
    <property type="match status" value="1"/>
</dbReference>
<keyword evidence="3" id="KW-1185">Reference proteome</keyword>
<sequence length="258" mass="27737">MTAKLLVEQLDKVTVLTLNRPEKLNAMDSETYELMIAALQDAATSEETEVIVVRGNGRAFCTGADVGEFEELTPDQTERVEYRAGLTYNLHKTISELHKPIIAAVQGYAVGGGCGLAAACDITIAGPDVRMGYPEIKHGLVAAVVMANLSKQIGRKAGLELVLTGKLLDAEEAARIGLITRVADGEDPFVDALELAERITQRSAKAIQATKSLYMEVADQPLAEGLLAGRRANERMRSYRSEALGSYRSSVKGLEVSA</sequence>
<dbReference type="InterPro" id="IPR051683">
    <property type="entry name" value="Enoyl-CoA_Hydratase/Isomerase"/>
</dbReference>
<dbReference type="InterPro" id="IPR029045">
    <property type="entry name" value="ClpP/crotonase-like_dom_sf"/>
</dbReference>
<reference evidence="2 3" key="1">
    <citation type="journal article" date="2021" name="Int. J. Syst. Evol. Microbiol.">
        <title>Classification of three corynebacterial strains isolated from a small paddock in North Rhine-Westphalia: proposal of &lt;i&gt;Corynebacterium kalinowskii&lt;/i&gt; sp. nov., &lt;i&gt;Corynebacterium comes&lt;/i&gt; sp. nov. and &lt;i&gt;Corynebacterium occultum&lt;/i&gt; sp. nov.</title>
        <authorList>
            <person name="Schaffert L."/>
            <person name="Ruwe M."/>
            <person name="Milse J."/>
            <person name="Hanuschka K."/>
            <person name="Ortseifen V."/>
            <person name="Droste J."/>
            <person name="Brandt D."/>
            <person name="Schl L."/>
            <person name="Kutter Y."/>
            <person name="Vinke S."/>
            <person name="Vieh P."/>
            <person name="Jacob L."/>
            <person name="L N.C."/>
            <person name="Schulte-Berndt E."/>
            <person name="Hain C."/>
            <person name="Linder M."/>
            <person name="Schmidt P."/>
            <person name="Wollenschl L."/>
            <person name="Luttermann T."/>
            <person name="Thieme E."/>
            <person name="Hassa J."/>
            <person name="Haak M."/>
            <person name="Wittchen M."/>
            <person name="Mentz A."/>
            <person name="Persicke M."/>
            <person name="Busche T."/>
            <person name="R C."/>
        </authorList>
    </citation>
    <scope>NUCLEOTIDE SEQUENCE [LARGE SCALE GENOMIC DNA]</scope>
    <source>
        <strain evidence="2 3">2019</strain>
    </source>
</reference>
<evidence type="ECO:0000256" key="1">
    <source>
        <dbReference type="ARBA" id="ARBA00005254"/>
    </source>
</evidence>
<proteinExistence type="inferred from homology"/>
<dbReference type="SUPFAM" id="SSF52096">
    <property type="entry name" value="ClpP/crotonase"/>
    <property type="match status" value="1"/>
</dbReference>
<protein>
    <submittedName>
        <fullName evidence="2">Enoyl-CoA hydratase echA8</fullName>
        <ecNumber evidence="2">4.2.1.17</ecNumber>
    </submittedName>
</protein>
<dbReference type="InterPro" id="IPR001753">
    <property type="entry name" value="Enoyl-CoA_hydra/iso"/>
</dbReference>
<evidence type="ECO:0000313" key="3">
    <source>
        <dbReference type="Proteomes" id="UP000425178"/>
    </source>
</evidence>
<dbReference type="PANTHER" id="PTHR42964">
    <property type="entry name" value="ENOYL-COA HYDRATASE"/>
    <property type="match status" value="1"/>
</dbReference>
<dbReference type="GO" id="GO:0004300">
    <property type="term" value="F:enoyl-CoA hydratase activity"/>
    <property type="evidence" value="ECO:0007669"/>
    <property type="project" value="UniProtKB-EC"/>
</dbReference>
<dbReference type="Pfam" id="PF00378">
    <property type="entry name" value="ECH_1"/>
    <property type="match status" value="1"/>
</dbReference>
<accession>A0A6B8WH28</accession>
<organism evidence="2 3">
    <name type="scientific">Corynebacterium comes</name>
    <dbReference type="NCBI Taxonomy" id="2675218"/>
    <lineage>
        <taxon>Bacteria</taxon>
        <taxon>Bacillati</taxon>
        <taxon>Actinomycetota</taxon>
        <taxon>Actinomycetes</taxon>
        <taxon>Mycobacteriales</taxon>
        <taxon>Corynebacteriaceae</taxon>
        <taxon>Corynebacterium</taxon>
    </lineage>
</organism>
<dbReference type="GO" id="GO:0008300">
    <property type="term" value="P:isoprenoid catabolic process"/>
    <property type="evidence" value="ECO:0007669"/>
    <property type="project" value="TreeGrafter"/>
</dbReference>